<dbReference type="PANTHER" id="PTHR22888:SF9">
    <property type="entry name" value="CYTOCHROME C OXIDASE SUBUNIT 2"/>
    <property type="match status" value="1"/>
</dbReference>
<dbReference type="Gene3D" id="2.60.40.420">
    <property type="entry name" value="Cupredoxins - blue copper proteins"/>
    <property type="match status" value="1"/>
</dbReference>
<dbReference type="AlphaFoldDB" id="A0A099GII0"/>
<dbReference type="PRINTS" id="PR01166">
    <property type="entry name" value="CYCOXIDASEII"/>
</dbReference>
<dbReference type="GO" id="GO:0005507">
    <property type="term" value="F:copper ion binding"/>
    <property type="evidence" value="ECO:0007669"/>
    <property type="project" value="InterPro"/>
</dbReference>
<accession>A0A099GII0</accession>
<dbReference type="EMBL" id="JRKQ01000057">
    <property type="protein sequence ID" value="KGJ21943.1"/>
    <property type="molecule type" value="Genomic_DNA"/>
</dbReference>
<gene>
    <name evidence="7" type="ORF">IX56_11105</name>
</gene>
<feature type="transmembrane region" description="Helical" evidence="5">
    <location>
        <begin position="99"/>
        <end position="121"/>
    </location>
</feature>
<dbReference type="PANTHER" id="PTHR22888">
    <property type="entry name" value="CYTOCHROME C OXIDASE, SUBUNIT II"/>
    <property type="match status" value="1"/>
</dbReference>
<keyword evidence="3 5" id="KW-0472">Membrane</keyword>
<keyword evidence="5" id="KW-1133">Transmembrane helix</keyword>
<evidence type="ECO:0000256" key="1">
    <source>
        <dbReference type="ARBA" id="ARBA00004370"/>
    </source>
</evidence>
<comment type="similarity">
    <text evidence="2">Belongs to the cytochrome c oxidase subunit 2 family.</text>
</comment>
<dbReference type="GO" id="GO:0016020">
    <property type="term" value="C:membrane"/>
    <property type="evidence" value="ECO:0007669"/>
    <property type="project" value="UniProtKB-SubCell"/>
</dbReference>
<dbReference type="SUPFAM" id="SSF49503">
    <property type="entry name" value="Cupredoxins"/>
    <property type="match status" value="1"/>
</dbReference>
<comment type="catalytic activity">
    <reaction evidence="4">
        <text>4 Fe(II)-[cytochrome c] + O2 + 8 H(+)(in) = 4 Fe(III)-[cytochrome c] + 2 H2O + 4 H(+)(out)</text>
        <dbReference type="Rhea" id="RHEA:11436"/>
        <dbReference type="Rhea" id="RHEA-COMP:10350"/>
        <dbReference type="Rhea" id="RHEA-COMP:14399"/>
        <dbReference type="ChEBI" id="CHEBI:15377"/>
        <dbReference type="ChEBI" id="CHEBI:15378"/>
        <dbReference type="ChEBI" id="CHEBI:15379"/>
        <dbReference type="ChEBI" id="CHEBI:29033"/>
        <dbReference type="ChEBI" id="CHEBI:29034"/>
        <dbReference type="EC" id="7.1.1.9"/>
    </reaction>
</comment>
<evidence type="ECO:0000256" key="5">
    <source>
        <dbReference type="SAM" id="Phobius"/>
    </source>
</evidence>
<dbReference type="GO" id="GO:0042773">
    <property type="term" value="P:ATP synthesis coupled electron transport"/>
    <property type="evidence" value="ECO:0007669"/>
    <property type="project" value="TreeGrafter"/>
</dbReference>
<reference evidence="7 8" key="1">
    <citation type="submission" date="2014-09" db="EMBL/GenBank/DDBJ databases">
        <authorList>
            <person name="McGinnis J.M."/>
            <person name="Wolfgang W.J."/>
        </authorList>
    </citation>
    <scope>NUCLEOTIDE SEQUENCE [LARGE SCALE GENOMIC DNA]</scope>
    <source>
        <strain evidence="7 8">5503</strain>
    </source>
</reference>
<feature type="transmembrane region" description="Helical" evidence="5">
    <location>
        <begin position="46"/>
        <end position="68"/>
    </location>
</feature>
<name>A0A099GII0_9RHOB</name>
<dbReference type="PROSITE" id="PS51257">
    <property type="entry name" value="PROKAR_LIPOPROTEIN"/>
    <property type="match status" value="1"/>
</dbReference>
<organism evidence="7 8">
    <name type="scientific">Paracoccus sanguinis</name>
    <dbReference type="NCBI Taxonomy" id="1545044"/>
    <lineage>
        <taxon>Bacteria</taxon>
        <taxon>Pseudomonadati</taxon>
        <taxon>Pseudomonadota</taxon>
        <taxon>Alphaproteobacteria</taxon>
        <taxon>Rhodobacterales</taxon>
        <taxon>Paracoccaceae</taxon>
        <taxon>Paracoccus</taxon>
    </lineage>
</organism>
<dbReference type="InterPro" id="IPR045187">
    <property type="entry name" value="CcO_II"/>
</dbReference>
<dbReference type="Proteomes" id="UP000029858">
    <property type="component" value="Unassembled WGS sequence"/>
</dbReference>
<sequence>MLGHRAGRLSVRSVWLAAPLGLAACEGSLSTLQPAGPAAQSIATMWWVLIGGAAAIFALVMVLLVLAFRAGHPGAGHPEDGTDAADLAQADVARAERRWLGGMGLTFSLVVLGALTAYGLVVGERLMPRPHDDLVTVRAEGRQWEWRFGYADAPGRETRDMLHIPAGRPVDVEITTADVIHSFWVPRLAGKLDAIPGHVNVLRIEADGPGEFKGVSAEFNGTGYLAHRFRVIAHDPAGWQQFLAGATE</sequence>
<comment type="subcellular location">
    <subcellularLocation>
        <location evidence="1">Membrane</location>
    </subcellularLocation>
</comment>
<evidence type="ECO:0000313" key="8">
    <source>
        <dbReference type="Proteomes" id="UP000029858"/>
    </source>
</evidence>
<evidence type="ECO:0000256" key="2">
    <source>
        <dbReference type="ARBA" id="ARBA00007866"/>
    </source>
</evidence>
<evidence type="ECO:0000256" key="4">
    <source>
        <dbReference type="ARBA" id="ARBA00047816"/>
    </source>
</evidence>
<reference evidence="7 8" key="2">
    <citation type="submission" date="2014-10" db="EMBL/GenBank/DDBJ databases">
        <title>Paracoccus sanguinis sp. nov., isolated from clinical specimens of New York State patients.</title>
        <authorList>
            <person name="Mingle L.A."/>
            <person name="Cole J.A."/>
            <person name="Lapierre P."/>
            <person name="Musser K.A."/>
        </authorList>
    </citation>
    <scope>NUCLEOTIDE SEQUENCE [LARGE SCALE GENOMIC DNA]</scope>
    <source>
        <strain evidence="7 8">5503</strain>
    </source>
</reference>
<evidence type="ECO:0000313" key="7">
    <source>
        <dbReference type="EMBL" id="KGJ21943.1"/>
    </source>
</evidence>
<evidence type="ECO:0000259" key="6">
    <source>
        <dbReference type="PROSITE" id="PS50857"/>
    </source>
</evidence>
<proteinExistence type="inferred from homology"/>
<dbReference type="GO" id="GO:0004129">
    <property type="term" value="F:cytochrome-c oxidase activity"/>
    <property type="evidence" value="ECO:0007669"/>
    <property type="project" value="UniProtKB-EC"/>
</dbReference>
<feature type="domain" description="Cytochrome oxidase subunit II copper A binding" evidence="6">
    <location>
        <begin position="132"/>
        <end position="245"/>
    </location>
</feature>
<dbReference type="InterPro" id="IPR008972">
    <property type="entry name" value="Cupredoxin"/>
</dbReference>
<dbReference type="InterPro" id="IPR002429">
    <property type="entry name" value="CcO_II-like_C"/>
</dbReference>
<dbReference type="Pfam" id="PF00116">
    <property type="entry name" value="COX2"/>
    <property type="match status" value="1"/>
</dbReference>
<evidence type="ECO:0000256" key="3">
    <source>
        <dbReference type="ARBA" id="ARBA00023136"/>
    </source>
</evidence>
<dbReference type="PROSITE" id="PS50857">
    <property type="entry name" value="COX2_CUA"/>
    <property type="match status" value="1"/>
</dbReference>
<keyword evidence="5" id="KW-0812">Transmembrane</keyword>
<protein>
    <submittedName>
        <fullName evidence="7">Cytochrome B561</fullName>
    </submittedName>
</protein>
<comment type="caution">
    <text evidence="7">The sequence shown here is derived from an EMBL/GenBank/DDBJ whole genome shotgun (WGS) entry which is preliminary data.</text>
</comment>